<evidence type="ECO:0000313" key="3">
    <source>
        <dbReference type="Proteomes" id="UP000267268"/>
    </source>
</evidence>
<dbReference type="Proteomes" id="UP000267268">
    <property type="component" value="Chromosome 1"/>
</dbReference>
<dbReference type="RefSeq" id="WP_126611944.1">
    <property type="nucleotide sequence ID" value="NZ_CP034562.1"/>
</dbReference>
<dbReference type="OrthoDB" id="9805159at2"/>
<organism evidence="2 3">
    <name type="scientific">Flammeovirga pectinis</name>
    <dbReference type="NCBI Taxonomy" id="2494373"/>
    <lineage>
        <taxon>Bacteria</taxon>
        <taxon>Pseudomonadati</taxon>
        <taxon>Bacteroidota</taxon>
        <taxon>Cytophagia</taxon>
        <taxon>Cytophagales</taxon>
        <taxon>Flammeovirgaceae</taxon>
        <taxon>Flammeovirga</taxon>
    </lineage>
</organism>
<proteinExistence type="predicted"/>
<dbReference type="InterPro" id="IPR006047">
    <property type="entry name" value="GH13_cat_dom"/>
</dbReference>
<dbReference type="SUPFAM" id="SSF51445">
    <property type="entry name" value="(Trans)glycosidases"/>
    <property type="match status" value="1"/>
</dbReference>
<dbReference type="SMART" id="SM00642">
    <property type="entry name" value="Aamy"/>
    <property type="match status" value="1"/>
</dbReference>
<dbReference type="PANTHER" id="PTHR10357">
    <property type="entry name" value="ALPHA-AMYLASE FAMILY MEMBER"/>
    <property type="match status" value="1"/>
</dbReference>
<dbReference type="AlphaFoldDB" id="A0A3Q9FN37"/>
<dbReference type="CDD" id="cd11349">
    <property type="entry name" value="AmyAc_3"/>
    <property type="match status" value="1"/>
</dbReference>
<reference evidence="2 3" key="1">
    <citation type="submission" date="2018-12" db="EMBL/GenBank/DDBJ databases">
        <title>Flammeovirga pectinis sp. nov., isolated from the gut of the Korean scallop, Patinopecten yessoensis.</title>
        <authorList>
            <person name="Bae J.-W."/>
            <person name="Jeong Y.-S."/>
            <person name="Kang W."/>
        </authorList>
    </citation>
    <scope>NUCLEOTIDE SEQUENCE [LARGE SCALE GENOMIC DNA]</scope>
    <source>
        <strain evidence="2 3">L12M1</strain>
    </source>
</reference>
<dbReference type="KEGG" id="fll:EI427_04180"/>
<dbReference type="Pfam" id="PF00128">
    <property type="entry name" value="Alpha-amylase"/>
    <property type="match status" value="1"/>
</dbReference>
<dbReference type="PROSITE" id="PS51257">
    <property type="entry name" value="PROKAR_LIPOPROTEIN"/>
    <property type="match status" value="1"/>
</dbReference>
<dbReference type="GO" id="GO:0009313">
    <property type="term" value="P:oligosaccharide catabolic process"/>
    <property type="evidence" value="ECO:0007669"/>
    <property type="project" value="TreeGrafter"/>
</dbReference>
<dbReference type="EMBL" id="CP034562">
    <property type="protein sequence ID" value="AZQ61450.1"/>
    <property type="molecule type" value="Genomic_DNA"/>
</dbReference>
<name>A0A3Q9FN37_9BACT</name>
<dbReference type="InterPro" id="IPR017853">
    <property type="entry name" value="GH"/>
</dbReference>
<keyword evidence="3" id="KW-1185">Reference proteome</keyword>
<dbReference type="Gene3D" id="3.20.20.80">
    <property type="entry name" value="Glycosidases"/>
    <property type="match status" value="2"/>
</dbReference>
<evidence type="ECO:0000313" key="2">
    <source>
        <dbReference type="EMBL" id="AZQ61450.1"/>
    </source>
</evidence>
<dbReference type="GO" id="GO:0004556">
    <property type="term" value="F:alpha-amylase activity"/>
    <property type="evidence" value="ECO:0007669"/>
    <property type="project" value="TreeGrafter"/>
</dbReference>
<feature type="domain" description="Glycosyl hydrolase family 13 catalytic" evidence="1">
    <location>
        <begin position="56"/>
        <end position="512"/>
    </location>
</feature>
<protein>
    <submittedName>
        <fullName evidence="2">Alpha-amylase</fullName>
    </submittedName>
</protein>
<dbReference type="PANTHER" id="PTHR10357:SF205">
    <property type="entry name" value="O-GLYCOSYL HYDROLASE FAMILY 13"/>
    <property type="match status" value="1"/>
</dbReference>
<evidence type="ECO:0000259" key="1">
    <source>
        <dbReference type="SMART" id="SM00642"/>
    </source>
</evidence>
<sequence length="623" mass="70238">MIKKYASFYILLSITFGLFFTSCSSHDKKEKEKVDKLLKISASTEKIEDHKIIIYQMMTRLFGNTTTTNKQWGTLKENGVGKFGDINDNALTSIKDLGATHVWYTGVIEHAVITDYRKYGIPLDDADVVKGRAGSPYAIKDYYDVNPDLANNVTNRVEEFEALIKRTHDNGLKVIVDFVPNHVARKYHSDKAPKGVEDLGKSDNTKVGFDPNNNFYYIPGKPFKVPSGYVPLGGDKFPTSDGKFKEVPAKVSGNGAVTDAPTVNDWFETVRLNYGVNHISGNGEKVFDVNGDVPSTWKKTLAILTYWTNKGVDGFRCDMSEMVPVEYWAWMIPQIKKINPNIRFIAEVYNPNEYKNYIFTGKFDYLYDKVGVYDSLRAVMEDRPGSSLSHLTNVWKGMDGFNNHMLRFLENHDEQRIASKEFSNNPLPGIPGMAVSAALGSGPVMVYFGQEVGEPAKGESGFSGDDGRSTIFDYWGIPEHQKWVNNHKYDGGQLSDAQRTLRKRYKSLLNAAKNSEAIRKGDLIDLQQFNRTNANYDVDKTYAFIRYSENERVLVIANFENKKVLSDVIIPTEVIKIINASEDSDVKARDLISGKTINLNMKKADQNGTPIELDAYDTYYLAF</sequence>
<accession>A0A3Q9FN37</accession>
<gene>
    <name evidence="2" type="ORF">EI427_04180</name>
</gene>